<feature type="region of interest" description="Disordered" evidence="1">
    <location>
        <begin position="32"/>
        <end position="81"/>
    </location>
</feature>
<comment type="caution">
    <text evidence="2">The sequence shown here is derived from an EMBL/GenBank/DDBJ whole genome shotgun (WGS) entry which is preliminary data.</text>
</comment>
<organism evidence="2 3">
    <name type="scientific">Phyllobacterium phragmitis</name>
    <dbReference type="NCBI Taxonomy" id="2670329"/>
    <lineage>
        <taxon>Bacteria</taxon>
        <taxon>Pseudomonadati</taxon>
        <taxon>Pseudomonadota</taxon>
        <taxon>Alphaproteobacteria</taxon>
        <taxon>Hyphomicrobiales</taxon>
        <taxon>Phyllobacteriaceae</taxon>
        <taxon>Phyllobacterium</taxon>
    </lineage>
</organism>
<accession>A0ABQ0GUJ9</accession>
<evidence type="ECO:0000256" key="1">
    <source>
        <dbReference type="SAM" id="MobiDB-lite"/>
    </source>
</evidence>
<dbReference type="EMBL" id="BAAFZP010000001">
    <property type="protein sequence ID" value="GAB1580344.1"/>
    <property type="molecule type" value="Genomic_DNA"/>
</dbReference>
<evidence type="ECO:0008006" key="4">
    <source>
        <dbReference type="Google" id="ProtNLM"/>
    </source>
</evidence>
<keyword evidence="3" id="KW-1185">Reference proteome</keyword>
<reference evidence="2 3" key="1">
    <citation type="submission" date="2024-10" db="EMBL/GenBank/DDBJ databases">
        <title>Isolation, draft genome sequencing and identification of Phyllobacterium sp. NSA23, isolated from leaf soil.</title>
        <authorList>
            <person name="Akita H."/>
        </authorList>
    </citation>
    <scope>NUCLEOTIDE SEQUENCE [LARGE SCALE GENOMIC DNA]</scope>
    <source>
        <strain evidence="2 3">NSA23</strain>
    </source>
</reference>
<proteinExistence type="predicted"/>
<evidence type="ECO:0000313" key="2">
    <source>
        <dbReference type="EMBL" id="GAB1580344.1"/>
    </source>
</evidence>
<gene>
    <name evidence="2" type="ORF">PPNSA23_02870</name>
</gene>
<feature type="compositionally biased region" description="Basic and acidic residues" evidence="1">
    <location>
        <begin position="35"/>
        <end position="56"/>
    </location>
</feature>
<protein>
    <recommendedName>
        <fullName evidence="4">Secreted protein</fullName>
    </recommendedName>
</protein>
<evidence type="ECO:0000313" key="3">
    <source>
        <dbReference type="Proteomes" id="UP001628091"/>
    </source>
</evidence>
<name>A0ABQ0GUJ9_9HYPH</name>
<sequence length="81" mass="8870">MAEQALALRREMDMKPTTVAVLALLLALAACNNEEQDRTMDNTTEPDPKVRTDKTPDTGTGGPVPETPKDDDQQKMRSPSD</sequence>
<feature type="compositionally biased region" description="Basic and acidic residues" evidence="1">
    <location>
        <begin position="67"/>
        <end position="81"/>
    </location>
</feature>
<dbReference type="Proteomes" id="UP001628091">
    <property type="component" value="Unassembled WGS sequence"/>
</dbReference>